<comment type="caution">
    <text evidence="2">The sequence shown here is derived from an EMBL/GenBank/DDBJ whole genome shotgun (WGS) entry which is preliminary data.</text>
</comment>
<protein>
    <submittedName>
        <fullName evidence="2">Uncharacterized protein</fullName>
    </submittedName>
</protein>
<dbReference type="AlphaFoldDB" id="A0AA36IWH5"/>
<gene>
    <name evidence="2" type="ORF">EVOR1521_LOCUS19367</name>
</gene>
<keyword evidence="3" id="KW-1185">Reference proteome</keyword>
<dbReference type="Proteomes" id="UP001178507">
    <property type="component" value="Unassembled WGS sequence"/>
</dbReference>
<evidence type="ECO:0000256" key="1">
    <source>
        <dbReference type="SAM" id="MobiDB-lite"/>
    </source>
</evidence>
<accession>A0AA36IWH5</accession>
<dbReference type="EMBL" id="CAUJNA010002952">
    <property type="protein sequence ID" value="CAJ1394782.1"/>
    <property type="molecule type" value="Genomic_DNA"/>
</dbReference>
<proteinExistence type="predicted"/>
<reference evidence="2" key="1">
    <citation type="submission" date="2023-08" db="EMBL/GenBank/DDBJ databases">
        <authorList>
            <person name="Chen Y."/>
            <person name="Shah S."/>
            <person name="Dougan E. K."/>
            <person name="Thang M."/>
            <person name="Chan C."/>
        </authorList>
    </citation>
    <scope>NUCLEOTIDE SEQUENCE</scope>
</reference>
<feature type="non-terminal residue" evidence="2">
    <location>
        <position position="303"/>
    </location>
</feature>
<organism evidence="2 3">
    <name type="scientific">Effrenium voratum</name>
    <dbReference type="NCBI Taxonomy" id="2562239"/>
    <lineage>
        <taxon>Eukaryota</taxon>
        <taxon>Sar</taxon>
        <taxon>Alveolata</taxon>
        <taxon>Dinophyceae</taxon>
        <taxon>Suessiales</taxon>
        <taxon>Symbiodiniaceae</taxon>
        <taxon>Effrenium</taxon>
    </lineage>
</organism>
<sequence>MAPSRKRPAADAAPLPAKRRLRGKQSDPTYDAGLPAAFLAWRGGVIYEAYKQLGGQKRWKTMASQLLMAAPNPAEYANVAAAYIDALLAAEGHGPIPGGPLLVYEWAATLTVNGWRAVTLQPAPLQATHFCRGRRQLQQCSWCSESWLAQAMAAPNRRRTLTRGLTFFWRNNTGIFRAARSRLPESVRTWFPLRALGLPPAFHTAEAAAAATSTPQGRGRCVASLKKRAAVDPAAAREALLAIPVVHRAEIKAKMIAEPRRARQARARADAATAEKSAWDLRRRLRAPPAVEEAEVYQARVAE</sequence>
<evidence type="ECO:0000313" key="2">
    <source>
        <dbReference type="EMBL" id="CAJ1394782.1"/>
    </source>
</evidence>
<name>A0AA36IWH5_9DINO</name>
<evidence type="ECO:0000313" key="3">
    <source>
        <dbReference type="Proteomes" id="UP001178507"/>
    </source>
</evidence>
<feature type="region of interest" description="Disordered" evidence="1">
    <location>
        <begin position="1"/>
        <end position="28"/>
    </location>
</feature>